<dbReference type="EMBL" id="BDHI01000001">
    <property type="protein sequence ID" value="GCB17777.1"/>
    <property type="molecule type" value="Genomic_DNA"/>
</dbReference>
<proteinExistence type="predicted"/>
<keyword evidence="1" id="KW-0472">Membrane</keyword>
<sequence length="121" mass="13231">MTSSKRLISGPPQNFPFGLQNSPLSGLAQVSISAFVIFFVWLHRSTSSTRRALQELWSGLECHGLPLIVAFPWLFPAPISTILISPRTMRPIRCAILRLGACSCGCLYHDAAECRAARSTG</sequence>
<evidence type="ECO:0000256" key="1">
    <source>
        <dbReference type="SAM" id="Phobius"/>
    </source>
</evidence>
<evidence type="ECO:0000313" key="2">
    <source>
        <dbReference type="EMBL" id="GCB17777.1"/>
    </source>
</evidence>
<organism evidence="2 3">
    <name type="scientific">Aspergillus awamori</name>
    <name type="common">Black koji mold</name>
    <dbReference type="NCBI Taxonomy" id="105351"/>
    <lineage>
        <taxon>Eukaryota</taxon>
        <taxon>Fungi</taxon>
        <taxon>Dikarya</taxon>
        <taxon>Ascomycota</taxon>
        <taxon>Pezizomycotina</taxon>
        <taxon>Eurotiomycetes</taxon>
        <taxon>Eurotiomycetidae</taxon>
        <taxon>Eurotiales</taxon>
        <taxon>Aspergillaceae</taxon>
        <taxon>Aspergillus</taxon>
    </lineage>
</organism>
<feature type="transmembrane region" description="Helical" evidence="1">
    <location>
        <begin position="63"/>
        <end position="84"/>
    </location>
</feature>
<dbReference type="AlphaFoldDB" id="A0A401KES4"/>
<evidence type="ECO:0000313" key="3">
    <source>
        <dbReference type="Proteomes" id="UP000286921"/>
    </source>
</evidence>
<dbReference type="Proteomes" id="UP000286921">
    <property type="component" value="Unassembled WGS sequence"/>
</dbReference>
<accession>A0A401KES4</accession>
<keyword evidence="3" id="KW-1185">Reference proteome</keyword>
<reference evidence="2 3" key="1">
    <citation type="submission" date="2016-09" db="EMBL/GenBank/DDBJ databases">
        <title>Aspergillus awamori IFM 58123T.</title>
        <authorList>
            <person name="Kusuya Y."/>
            <person name="Shimizu M."/>
            <person name="Takahashi H."/>
            <person name="Yaguchi T."/>
        </authorList>
    </citation>
    <scope>NUCLEOTIDE SEQUENCE [LARGE SCALE GENOMIC DNA]</scope>
    <source>
        <strain evidence="2 3">IFM 58123</strain>
    </source>
</reference>
<comment type="caution">
    <text evidence="2">The sequence shown here is derived from an EMBL/GenBank/DDBJ whole genome shotgun (WGS) entry which is preliminary data.</text>
</comment>
<gene>
    <name evidence="2" type="ORF">AAWM_00662</name>
</gene>
<feature type="transmembrane region" description="Helical" evidence="1">
    <location>
        <begin position="21"/>
        <end position="43"/>
    </location>
</feature>
<protein>
    <submittedName>
        <fullName evidence="2">Uncharacterized protein</fullName>
    </submittedName>
</protein>
<name>A0A401KES4_ASPAW</name>
<keyword evidence="1" id="KW-1133">Transmembrane helix</keyword>
<keyword evidence="1" id="KW-0812">Transmembrane</keyword>